<name>A0ABX5JAA4_9RHOB</name>
<dbReference type="InterPro" id="IPR036429">
    <property type="entry name" value="SpoA-like_sf"/>
</dbReference>
<dbReference type="SUPFAM" id="SSF101801">
    <property type="entry name" value="Surface presentation of antigens (SPOA)"/>
    <property type="match status" value="1"/>
</dbReference>
<evidence type="ECO:0000313" key="4">
    <source>
        <dbReference type="Proteomes" id="UP000240800"/>
    </source>
</evidence>
<gene>
    <name evidence="3" type="ORF">C8J29_102494</name>
</gene>
<evidence type="ECO:0000256" key="1">
    <source>
        <dbReference type="SAM" id="MobiDB-lite"/>
    </source>
</evidence>
<dbReference type="InterPro" id="IPR001543">
    <property type="entry name" value="FliN-like_C"/>
</dbReference>
<dbReference type="EMBL" id="PZZW01000002">
    <property type="protein sequence ID" value="PTM80414.1"/>
    <property type="molecule type" value="Genomic_DNA"/>
</dbReference>
<evidence type="ECO:0000259" key="2">
    <source>
        <dbReference type="Pfam" id="PF01052"/>
    </source>
</evidence>
<accession>A0ABX5JAA4</accession>
<dbReference type="Pfam" id="PF01052">
    <property type="entry name" value="FliMN_C"/>
    <property type="match status" value="1"/>
</dbReference>
<evidence type="ECO:0000313" key="3">
    <source>
        <dbReference type="EMBL" id="PTM80414.1"/>
    </source>
</evidence>
<organism evidence="3 4">
    <name type="scientific">Cereibacter johrii</name>
    <dbReference type="NCBI Taxonomy" id="445629"/>
    <lineage>
        <taxon>Bacteria</taxon>
        <taxon>Pseudomonadati</taxon>
        <taxon>Pseudomonadota</taxon>
        <taxon>Alphaproteobacteria</taxon>
        <taxon>Rhodobacterales</taxon>
        <taxon>Paracoccaceae</taxon>
        <taxon>Cereibacter</taxon>
    </lineage>
</organism>
<comment type="caution">
    <text evidence="3">The sequence shown here is derived from an EMBL/GenBank/DDBJ whole genome shotgun (WGS) entry which is preliminary data.</text>
</comment>
<keyword evidence="4" id="KW-1185">Reference proteome</keyword>
<sequence>MDLAGTAASSPGDAAFRHQLFLNPAMSEGQGSGMWEATVTESVLRRKIEARARPAVPQVTGAERGLRLALARAGRDAFALALDVPRLDCLRRSLTELLEMPEDLSFYAVLEGPGEGLGLIALSPPLLAGLVEVQTVGRVRPQPAATRKPSRTDAAMVQDFIDRALAELDLLLIEDEDRVWASGFRYASFLDDPRPLGLLLEDCPYRVLVAEVDLALGAKSGQLLLAVPADGRGELPHHGGQDEAPPPLSDFGAAMAEQVMAVDCRLEAVLGRITLPLAHVLDWQPGDTVPLPQATLDHILFVGLDGHPVAEGRLGQHRGMRAVRLAPLAEAAEPPPALPEFEPDEDLSFAMTGTDE</sequence>
<dbReference type="Gene3D" id="2.30.330.10">
    <property type="entry name" value="SpoA-like"/>
    <property type="match status" value="1"/>
</dbReference>
<protein>
    <submittedName>
        <fullName evidence="3">Flagellar motor switch protein FliM</fullName>
    </submittedName>
</protein>
<keyword evidence="3" id="KW-0966">Cell projection</keyword>
<dbReference type="Proteomes" id="UP000240800">
    <property type="component" value="Unassembled WGS sequence"/>
</dbReference>
<keyword evidence="3" id="KW-0282">Flagellum</keyword>
<feature type="domain" description="Flagellar motor switch protein FliN-like C-terminal" evidence="2">
    <location>
        <begin position="257"/>
        <end position="325"/>
    </location>
</feature>
<keyword evidence="3" id="KW-0969">Cilium</keyword>
<reference evidence="3 4" key="1">
    <citation type="submission" date="2018-04" db="EMBL/GenBank/DDBJ databases">
        <title>Genomic Encyclopedia of Type Strains, Phase III (KMG-III): the genomes of soil and plant-associated and newly described type strains.</title>
        <authorList>
            <person name="Whitman W."/>
        </authorList>
    </citation>
    <scope>NUCLEOTIDE SEQUENCE [LARGE SCALE GENOMIC DNA]</scope>
    <source>
        <strain evidence="3 4">JA192</strain>
    </source>
</reference>
<proteinExistence type="predicted"/>
<feature type="region of interest" description="Disordered" evidence="1">
    <location>
        <begin position="333"/>
        <end position="356"/>
    </location>
</feature>